<dbReference type="SUPFAM" id="SSF47413">
    <property type="entry name" value="lambda repressor-like DNA-binding domains"/>
    <property type="match status" value="1"/>
</dbReference>
<sequence length="135" mass="14700">MAKTGSLKSNVQFIHAPGGDLAVLSRTDYERLVALAAEAEEDSAASDIVRSSKRALKEGREVALPKAVADRLAKGDNAIRVIREWRDMIQDELAVAVGISQNYLSEIETGRRKGPAELQMKFARALGVPIDLLIE</sequence>
<feature type="domain" description="HTH cro/C1-type" evidence="1">
    <location>
        <begin position="79"/>
        <end position="133"/>
    </location>
</feature>
<organism evidence="2">
    <name type="scientific">Rhodopseudomonas palustris (strain BisB18)</name>
    <dbReference type="NCBI Taxonomy" id="316056"/>
    <lineage>
        <taxon>Bacteria</taxon>
        <taxon>Pseudomonadati</taxon>
        <taxon>Pseudomonadota</taxon>
        <taxon>Alphaproteobacteria</taxon>
        <taxon>Hyphomicrobiales</taxon>
        <taxon>Nitrobacteraceae</taxon>
        <taxon>Rhodopseudomonas</taxon>
    </lineage>
</organism>
<dbReference type="GO" id="GO:0003677">
    <property type="term" value="F:DNA binding"/>
    <property type="evidence" value="ECO:0007669"/>
    <property type="project" value="InterPro"/>
</dbReference>
<name>Q212S2_RHOPB</name>
<dbReference type="eggNOG" id="COG1396">
    <property type="taxonomic scope" value="Bacteria"/>
</dbReference>
<dbReference type="EMBL" id="CP000301">
    <property type="protein sequence ID" value="ABD88614.1"/>
    <property type="molecule type" value="Genomic_DNA"/>
</dbReference>
<dbReference type="AlphaFoldDB" id="Q212S2"/>
<dbReference type="InterPro" id="IPR010982">
    <property type="entry name" value="Lambda_DNA-bd_dom_sf"/>
</dbReference>
<accession>Q212S2</accession>
<protein>
    <submittedName>
        <fullName evidence="2">Transcriptional regulator, XRE family</fullName>
    </submittedName>
</protein>
<dbReference type="STRING" id="316056.RPC_3072"/>
<dbReference type="PROSITE" id="PS50943">
    <property type="entry name" value="HTH_CROC1"/>
    <property type="match status" value="1"/>
</dbReference>
<dbReference type="Gene3D" id="1.10.260.40">
    <property type="entry name" value="lambda repressor-like DNA-binding domains"/>
    <property type="match status" value="1"/>
</dbReference>
<evidence type="ECO:0000313" key="2">
    <source>
        <dbReference type="EMBL" id="ABD88614.1"/>
    </source>
</evidence>
<dbReference type="RefSeq" id="WP_011473505.1">
    <property type="nucleotide sequence ID" value="NC_007925.1"/>
</dbReference>
<dbReference type="InterPro" id="IPR001387">
    <property type="entry name" value="Cro/C1-type_HTH"/>
</dbReference>
<dbReference type="Pfam" id="PF01381">
    <property type="entry name" value="HTH_3"/>
    <property type="match status" value="1"/>
</dbReference>
<dbReference type="HOGENOM" id="CLU_136757_2_1_5"/>
<gene>
    <name evidence="2" type="ordered locus">RPC_3072</name>
</gene>
<dbReference type="SMART" id="SM00530">
    <property type="entry name" value="HTH_XRE"/>
    <property type="match status" value="1"/>
</dbReference>
<evidence type="ECO:0000259" key="1">
    <source>
        <dbReference type="PROSITE" id="PS50943"/>
    </source>
</evidence>
<reference evidence="2" key="1">
    <citation type="submission" date="2006-03" db="EMBL/GenBank/DDBJ databases">
        <title>Complete sequence of Rhodopseudomonas palustris BisB18.</title>
        <authorList>
            <consortium name="US DOE Joint Genome Institute"/>
            <person name="Copeland A."/>
            <person name="Lucas S."/>
            <person name="Lapidus A."/>
            <person name="Barry K."/>
            <person name="Detter J.C."/>
            <person name="Glavina del Rio T."/>
            <person name="Hammon N."/>
            <person name="Israni S."/>
            <person name="Dalin E."/>
            <person name="Tice H."/>
            <person name="Pitluck S."/>
            <person name="Chain P."/>
            <person name="Malfatti S."/>
            <person name="Shin M."/>
            <person name="Vergez L."/>
            <person name="Schmutz J."/>
            <person name="Larimer F."/>
            <person name="Land M."/>
            <person name="Hauser L."/>
            <person name="Pelletier D.A."/>
            <person name="Kyrpides N."/>
            <person name="Anderson I."/>
            <person name="Oda Y."/>
            <person name="Harwood C.S."/>
            <person name="Richardson P."/>
        </authorList>
    </citation>
    <scope>NUCLEOTIDE SEQUENCE [LARGE SCALE GENOMIC DNA]</scope>
    <source>
        <strain evidence="2">BisB18</strain>
    </source>
</reference>
<dbReference type="OrthoDB" id="407979at2"/>
<dbReference type="CDD" id="cd00093">
    <property type="entry name" value="HTH_XRE"/>
    <property type="match status" value="1"/>
</dbReference>
<proteinExistence type="predicted"/>
<dbReference type="KEGG" id="rpc:RPC_3072"/>